<dbReference type="InterPro" id="IPR020472">
    <property type="entry name" value="WD40_PAC1"/>
</dbReference>
<evidence type="ECO:0000256" key="9">
    <source>
        <dbReference type="ARBA" id="ARBA00022737"/>
    </source>
</evidence>
<dbReference type="PROSITE" id="PS50082">
    <property type="entry name" value="WD_REPEATS_2"/>
    <property type="match status" value="6"/>
</dbReference>
<evidence type="ECO:0000256" key="11">
    <source>
        <dbReference type="PROSITE-ProRule" id="PRU00221"/>
    </source>
</evidence>
<feature type="repeat" description="WD" evidence="11">
    <location>
        <begin position="672"/>
        <end position="719"/>
    </location>
</feature>
<evidence type="ECO:0000313" key="13">
    <source>
        <dbReference type="EMBL" id="KKY25546.1"/>
    </source>
</evidence>
<keyword evidence="9" id="KW-0677">Repeat</keyword>
<gene>
    <name evidence="13" type="ORF">UCRPC4_g01810</name>
</gene>
<dbReference type="GO" id="GO:0005737">
    <property type="term" value="C:cytoplasm"/>
    <property type="evidence" value="ECO:0007669"/>
    <property type="project" value="UniProtKB-SubCell"/>
</dbReference>
<dbReference type="OrthoDB" id="27911at2759"/>
<evidence type="ECO:0000313" key="14">
    <source>
        <dbReference type="Proteomes" id="UP000053317"/>
    </source>
</evidence>
<dbReference type="FunFam" id="2.130.10.10:FF:000400">
    <property type="entry name" value="Elongator acetyltransferase complex subunit 2"/>
    <property type="match status" value="1"/>
</dbReference>
<dbReference type="GO" id="GO:0008017">
    <property type="term" value="F:microtubule binding"/>
    <property type="evidence" value="ECO:0007669"/>
    <property type="project" value="EnsemblFungi"/>
</dbReference>
<dbReference type="AlphaFoldDB" id="A0A0G2ETR9"/>
<dbReference type="GO" id="GO:0032447">
    <property type="term" value="P:protein urmylation"/>
    <property type="evidence" value="ECO:0007669"/>
    <property type="project" value="EnsemblFungi"/>
</dbReference>
<feature type="repeat" description="WD" evidence="11">
    <location>
        <begin position="306"/>
        <end position="340"/>
    </location>
</feature>
<dbReference type="PROSITE" id="PS50294">
    <property type="entry name" value="WD_REPEATS_REGION"/>
    <property type="match status" value="4"/>
</dbReference>
<evidence type="ECO:0000256" key="4">
    <source>
        <dbReference type="ARBA" id="ARBA00005881"/>
    </source>
</evidence>
<dbReference type="EMBL" id="LCWF01000041">
    <property type="protein sequence ID" value="KKY25546.1"/>
    <property type="molecule type" value="Genomic_DNA"/>
</dbReference>
<organism evidence="13 14">
    <name type="scientific">Phaeomoniella chlamydospora</name>
    <name type="common">Phaeoacremonium chlamydosporum</name>
    <dbReference type="NCBI Taxonomy" id="158046"/>
    <lineage>
        <taxon>Eukaryota</taxon>
        <taxon>Fungi</taxon>
        <taxon>Dikarya</taxon>
        <taxon>Ascomycota</taxon>
        <taxon>Pezizomycotina</taxon>
        <taxon>Eurotiomycetes</taxon>
        <taxon>Chaetothyriomycetidae</taxon>
        <taxon>Phaeomoniellales</taxon>
        <taxon>Phaeomoniellaceae</taxon>
        <taxon>Phaeomoniella</taxon>
    </lineage>
</organism>
<dbReference type="SMART" id="SM00320">
    <property type="entry name" value="WD40"/>
    <property type="match status" value="12"/>
</dbReference>
<dbReference type="SUPFAM" id="SSF50978">
    <property type="entry name" value="WD40 repeat-like"/>
    <property type="match status" value="2"/>
</dbReference>
<comment type="caution">
    <text evidence="13">The sequence shown here is derived from an EMBL/GenBank/DDBJ whole genome shotgun (WGS) entry which is preliminary data.</text>
</comment>
<keyword evidence="6" id="KW-0963">Cytoplasm</keyword>
<name>A0A0G2ETR9_PHACM</name>
<dbReference type="CDD" id="cd00200">
    <property type="entry name" value="WD40"/>
    <property type="match status" value="1"/>
</dbReference>
<proteinExistence type="inferred from homology"/>
<evidence type="ECO:0000256" key="1">
    <source>
        <dbReference type="ARBA" id="ARBA00004123"/>
    </source>
</evidence>
<comment type="pathway">
    <text evidence="3">tRNA modification; 5-methoxycarbonylmethyl-2-thiouridine-tRNA biosynthesis.</text>
</comment>
<feature type="repeat" description="WD" evidence="11">
    <location>
        <begin position="224"/>
        <end position="268"/>
    </location>
</feature>
<accession>A0A0G2ETR9</accession>
<evidence type="ECO:0000256" key="5">
    <source>
        <dbReference type="ARBA" id="ARBA00020267"/>
    </source>
</evidence>
<dbReference type="InterPro" id="IPR036322">
    <property type="entry name" value="WD40_repeat_dom_sf"/>
</dbReference>
<sequence length="827" mass="90266">MVWSASIGYLHAGGNRQSAAADWDAESGVLAFGTDQNVALWSPLVSSISASEVLNTDVFKADERGGISSILKGHTDIVNAVKFLPRSLDGKRLLVTGSSDSTLRLWQILSDTNQYRCLTVLERHKASINAIATAPESSVFVTAASDSTICIWKYEDGNSEFCTLLKEFTLQPSYIPLAVCLHQFPDREIQDSLILAVGGTKSTIHLFTVDIAEIKGTCTLQATLTGHEGWIRSLAAANDAKGELLLASASQDKYVRLWRIKRSEDPESGLYATREDLVATAHPLNKKVQVLNASGLHFTASFEALLLGHEDWIYSAAWNSRGGQLQLLTASADNSLSIWEADEISGIWTSVARLGEISEQKGSTTATGSSGGLWIGLWSPKADALASLGRTGSWRLWKHDVEKEYWDGQVGVNGHTRSVGDLTWEPEGNYLLSTSLDQTSRLHAEWLNGGIPTWHEFSRPQIHGYDLNCLASLGSTRFVSGADEKLLRVFDEPKAVGKLLEKLSDIKPKSISEMPEAADMPVLGLSNKIAAEEGDAPAEEADATASSVPRTQLDLDHPPLEDHLSRHTLWPEIEKLYGHGFEISAVASTHDYSLIATACKASSIDHAVIRLFDTKDWHEVRPPLVAHTLTITRLQFSPDDKYLLSVGRDRQWAIFQRTPSSPSLYNLSTTNPKGHSRMILDAAWAPPCSTASQPRLFATASRDKNIKIWQFSDPDLDQDSKITVTLVATISRSTTITAVDFSPPSTSGDTHFTLAAGEEGGQISLHKFSPVGTWDVESQDLESRSCPSKTVTRLAWRPGKKPEGDKSCLAVASADCSIRLLRIGLSE</sequence>
<dbReference type="GO" id="GO:0005634">
    <property type="term" value="C:nucleus"/>
    <property type="evidence" value="ECO:0007669"/>
    <property type="project" value="UniProtKB-SubCell"/>
</dbReference>
<dbReference type="PANTHER" id="PTHR44111">
    <property type="entry name" value="ELONGATOR COMPLEX PROTEIN 2"/>
    <property type="match status" value="1"/>
</dbReference>
<feature type="region of interest" description="Disordered" evidence="12">
    <location>
        <begin position="534"/>
        <end position="558"/>
    </location>
</feature>
<dbReference type="Gene3D" id="2.130.10.10">
    <property type="entry name" value="YVTN repeat-like/Quinoprotein amine dehydrogenase"/>
    <property type="match status" value="4"/>
</dbReference>
<reference evidence="13 14" key="2">
    <citation type="submission" date="2015-05" db="EMBL/GenBank/DDBJ databases">
        <authorList>
            <person name="Morales-Cruz A."/>
            <person name="Amrine K.C."/>
            <person name="Cantu D."/>
        </authorList>
    </citation>
    <scope>NUCLEOTIDE SEQUENCE [LARGE SCALE GENOMIC DNA]</scope>
    <source>
        <strain evidence="13">UCRPC4</strain>
    </source>
</reference>
<dbReference type="UniPathway" id="UPA00988"/>
<dbReference type="PRINTS" id="PR00320">
    <property type="entry name" value="GPROTEINBRPT"/>
</dbReference>
<evidence type="ECO:0000256" key="7">
    <source>
        <dbReference type="ARBA" id="ARBA00022574"/>
    </source>
</evidence>
<reference evidence="13 14" key="1">
    <citation type="submission" date="2015-05" db="EMBL/GenBank/DDBJ databases">
        <title>Distinctive expansion of gene families associated with plant cell wall degradation and secondary metabolism in the genomes of grapevine trunk pathogens.</title>
        <authorList>
            <person name="Lawrence D.P."/>
            <person name="Travadon R."/>
            <person name="Rolshausen P.E."/>
            <person name="Baumgartner K."/>
        </authorList>
    </citation>
    <scope>NUCLEOTIDE SEQUENCE [LARGE SCALE GENOMIC DNA]</scope>
    <source>
        <strain evidence="13">UCRPC4</strain>
    </source>
</reference>
<keyword evidence="7 11" id="KW-0853">WD repeat</keyword>
<evidence type="ECO:0000256" key="2">
    <source>
        <dbReference type="ARBA" id="ARBA00004496"/>
    </source>
</evidence>
<evidence type="ECO:0000256" key="12">
    <source>
        <dbReference type="SAM" id="MobiDB-lite"/>
    </source>
</evidence>
<keyword evidence="8" id="KW-0819">tRNA processing</keyword>
<protein>
    <recommendedName>
        <fullName evidence="5">Elongator complex protein 2</fullName>
    </recommendedName>
</protein>
<dbReference type="InterPro" id="IPR001680">
    <property type="entry name" value="WD40_rpt"/>
</dbReference>
<feature type="repeat" description="WD" evidence="11">
    <location>
        <begin position="121"/>
        <end position="162"/>
    </location>
</feature>
<dbReference type="PANTHER" id="PTHR44111:SF1">
    <property type="entry name" value="ELONGATOR COMPLEX PROTEIN 2"/>
    <property type="match status" value="1"/>
</dbReference>
<feature type="repeat" description="WD" evidence="11">
    <location>
        <begin position="412"/>
        <end position="442"/>
    </location>
</feature>
<comment type="similarity">
    <text evidence="4">Belongs to the WD repeat ELP2 family.</text>
</comment>
<evidence type="ECO:0000256" key="6">
    <source>
        <dbReference type="ARBA" id="ARBA00022490"/>
    </source>
</evidence>
<dbReference type="Proteomes" id="UP000053317">
    <property type="component" value="Unassembled WGS sequence"/>
</dbReference>
<dbReference type="Pfam" id="PF00400">
    <property type="entry name" value="WD40"/>
    <property type="match status" value="7"/>
</dbReference>
<evidence type="ECO:0000256" key="3">
    <source>
        <dbReference type="ARBA" id="ARBA00005043"/>
    </source>
</evidence>
<dbReference type="InterPro" id="IPR015943">
    <property type="entry name" value="WD40/YVTN_repeat-like_dom_sf"/>
</dbReference>
<feature type="repeat" description="WD" evidence="11">
    <location>
        <begin position="71"/>
        <end position="116"/>
    </location>
</feature>
<evidence type="ECO:0000256" key="8">
    <source>
        <dbReference type="ARBA" id="ARBA00022694"/>
    </source>
</evidence>
<evidence type="ECO:0000256" key="10">
    <source>
        <dbReference type="ARBA" id="ARBA00023242"/>
    </source>
</evidence>
<dbReference type="GO" id="GO:0002098">
    <property type="term" value="P:tRNA wobble uridine modification"/>
    <property type="evidence" value="ECO:0007669"/>
    <property type="project" value="EnsemblFungi"/>
</dbReference>
<dbReference type="GO" id="GO:0033588">
    <property type="term" value="C:elongator holoenzyme complex"/>
    <property type="evidence" value="ECO:0007669"/>
    <property type="project" value="EnsemblFungi"/>
</dbReference>
<keyword evidence="10" id="KW-0539">Nucleus</keyword>
<dbReference type="InterPro" id="IPR037289">
    <property type="entry name" value="Elp2"/>
</dbReference>
<keyword evidence="14" id="KW-1185">Reference proteome</keyword>
<comment type="subcellular location">
    <subcellularLocation>
        <location evidence="2">Cytoplasm</location>
    </subcellularLocation>
    <subcellularLocation>
        <location evidence="1">Nucleus</location>
    </subcellularLocation>
</comment>
<dbReference type="GO" id="GO:0006357">
    <property type="term" value="P:regulation of transcription by RNA polymerase II"/>
    <property type="evidence" value="ECO:0007669"/>
    <property type="project" value="EnsemblFungi"/>
</dbReference>